<comment type="caution">
    <text evidence="1">The sequence shown here is derived from an EMBL/GenBank/DDBJ whole genome shotgun (WGS) entry which is preliminary data.</text>
</comment>
<reference evidence="1" key="1">
    <citation type="thesis" date="2020" institute="ProQuest LLC" country="789 East Eisenhower Parkway, Ann Arbor, MI, USA">
        <title>Comparative Genomics and Chromosome Evolution.</title>
        <authorList>
            <person name="Mudd A.B."/>
        </authorList>
    </citation>
    <scope>NUCLEOTIDE SEQUENCE</scope>
    <source>
        <strain evidence="1">237g6f4</strain>
        <tissue evidence="1">Blood</tissue>
    </source>
</reference>
<dbReference type="Proteomes" id="UP000824782">
    <property type="component" value="Unassembled WGS sequence"/>
</dbReference>
<proteinExistence type="predicted"/>
<evidence type="ECO:0000313" key="2">
    <source>
        <dbReference type="Proteomes" id="UP000824782"/>
    </source>
</evidence>
<protein>
    <submittedName>
        <fullName evidence="1">Uncharacterized protein</fullName>
    </submittedName>
</protein>
<dbReference type="EMBL" id="WNYA01020835">
    <property type="protein sequence ID" value="KAG8538486.1"/>
    <property type="molecule type" value="Genomic_DNA"/>
</dbReference>
<accession>A0AAV6YNH4</accession>
<dbReference type="AlphaFoldDB" id="A0AAV6YNH4"/>
<name>A0AAV6YNH4_ENGPU</name>
<keyword evidence="2" id="KW-1185">Reference proteome</keyword>
<gene>
    <name evidence="1" type="ORF">GDO81_022570</name>
</gene>
<sequence length="89" mass="9879">MERIFVIVCIIHISHGDQHFNVGFRSLISAVCFLGGVCAGSWSKEKKPDELLAILQIYTALLQGRGQSQKKKKAIYYQIQVQIVGSPSS</sequence>
<evidence type="ECO:0000313" key="1">
    <source>
        <dbReference type="EMBL" id="KAG8538486.1"/>
    </source>
</evidence>
<organism evidence="1 2">
    <name type="scientific">Engystomops pustulosus</name>
    <name type="common">Tungara frog</name>
    <name type="synonym">Physalaemus pustulosus</name>
    <dbReference type="NCBI Taxonomy" id="76066"/>
    <lineage>
        <taxon>Eukaryota</taxon>
        <taxon>Metazoa</taxon>
        <taxon>Chordata</taxon>
        <taxon>Craniata</taxon>
        <taxon>Vertebrata</taxon>
        <taxon>Euteleostomi</taxon>
        <taxon>Amphibia</taxon>
        <taxon>Batrachia</taxon>
        <taxon>Anura</taxon>
        <taxon>Neobatrachia</taxon>
        <taxon>Hyloidea</taxon>
        <taxon>Leptodactylidae</taxon>
        <taxon>Leiuperinae</taxon>
        <taxon>Engystomops</taxon>
    </lineage>
</organism>